<feature type="non-terminal residue" evidence="1">
    <location>
        <position position="222"/>
    </location>
</feature>
<dbReference type="AlphaFoldDB" id="A0A176RZT1"/>
<organism evidence="1 2">
    <name type="scientific">Candidatus Thiomargarita nelsonii</name>
    <dbReference type="NCBI Taxonomy" id="1003181"/>
    <lineage>
        <taxon>Bacteria</taxon>
        <taxon>Pseudomonadati</taxon>
        <taxon>Pseudomonadota</taxon>
        <taxon>Gammaproteobacteria</taxon>
        <taxon>Thiotrichales</taxon>
        <taxon>Thiotrichaceae</taxon>
        <taxon>Thiomargarita</taxon>
    </lineage>
</organism>
<keyword evidence="2" id="KW-1185">Reference proteome</keyword>
<evidence type="ECO:0000313" key="2">
    <source>
        <dbReference type="Proteomes" id="UP000076962"/>
    </source>
</evidence>
<dbReference type="InterPro" id="IPR001227">
    <property type="entry name" value="Ac_transferase_dom_sf"/>
</dbReference>
<protein>
    <submittedName>
        <fullName evidence="1">Modular polyketide synthase</fullName>
    </submittedName>
</protein>
<dbReference type="EMBL" id="LUTY01001814">
    <property type="protein sequence ID" value="OAD21178.1"/>
    <property type="molecule type" value="Genomic_DNA"/>
</dbReference>
<feature type="non-terminal residue" evidence="1">
    <location>
        <position position="1"/>
    </location>
</feature>
<comment type="caution">
    <text evidence="1">The sequence shown here is derived from an EMBL/GenBank/DDBJ whole genome shotgun (WGS) entry which is preliminary data.</text>
</comment>
<proteinExistence type="predicted"/>
<name>A0A176RZT1_9GAMM</name>
<gene>
    <name evidence="1" type="ORF">THIOM_003060</name>
</gene>
<sequence length="222" mass="24885">KPVRFRTLIETLYEQGARFFIQVGSGSLPGFINDTLINKPHLTFSTSIPKRNNLEQLCHLLAALWVEGVPVNWNGLLQSAQKVSPTIQKNDSGSKTAMKLKLGLPLIVIDTKLPLHNAIIDGAIGGDINDPLHGEFQKTLQHIQDVGTEVFRAWQDHQVPVDSHNIDSPEQQVFHEKISIDNYPELIDHTFFLQKEGSSLAERWPIIPLTMSLELMFKAAHA</sequence>
<accession>A0A176RZT1</accession>
<dbReference type="GO" id="GO:0016740">
    <property type="term" value="F:transferase activity"/>
    <property type="evidence" value="ECO:0007669"/>
    <property type="project" value="InterPro"/>
</dbReference>
<dbReference type="Proteomes" id="UP000076962">
    <property type="component" value="Unassembled WGS sequence"/>
</dbReference>
<dbReference type="Gene3D" id="3.40.366.10">
    <property type="entry name" value="Malonyl-Coenzyme A Acyl Carrier Protein, domain 2"/>
    <property type="match status" value="1"/>
</dbReference>
<dbReference type="Gene3D" id="3.30.70.3290">
    <property type="match status" value="1"/>
</dbReference>
<reference evidence="1 2" key="1">
    <citation type="submission" date="2016-05" db="EMBL/GenBank/DDBJ databases">
        <title>Single-cell genome of chain-forming Candidatus Thiomargarita nelsonii and comparison to other large sulfur-oxidizing bacteria.</title>
        <authorList>
            <person name="Winkel M."/>
            <person name="Salman V."/>
            <person name="Woyke T."/>
            <person name="Schulz-Vogt H."/>
            <person name="Richter M."/>
            <person name="Flood B."/>
            <person name="Bailey J."/>
            <person name="Amann R."/>
            <person name="Mussmann M."/>
        </authorList>
    </citation>
    <scope>NUCLEOTIDE SEQUENCE [LARGE SCALE GENOMIC DNA]</scope>
    <source>
        <strain evidence="1 2">THI036</strain>
    </source>
</reference>
<evidence type="ECO:0000313" key="1">
    <source>
        <dbReference type="EMBL" id="OAD21178.1"/>
    </source>
</evidence>